<protein>
    <recommendedName>
        <fullName evidence="10">CG-1 domain-containing protein</fullName>
    </recommendedName>
</protein>
<sequence>MAEIDIERILLEAKHRWLRPAEICEILKNYDNFSIASEPANMPPSGSLFLYDRNVVRYFRKDGHNWRKKKGKAVKEAHERLKAGSVYVLNCYYAHGEEKENFQRRTYWMLEEDLSNIVLVHYREVQSSRGNFNRNRGTDEAALFSREFEDTKNHPQMGASNSSSFHPSNYKMLSQTAEISLNSAQVSEYEDAESEYGNRESTVFHSFLGLQQLKMESNSADLCDSKYPISLSDIYQEDFTAFGGNGFLTASDRSKYSNSVGFIYEPHRKLCFSSENVLESGTSGIYSSHLKPSFFTSQPQILDDVPKQGDEIVGLLSSDKCKRTVFNNHLRSQEDCQSTQMDPETQNDQSMQECLQRMLPNTKRKCYLHLISDGKVILEGKSNFAKKQPLLDAITTESLRMGDSFNQWMSRELGDVKEASMQSNSGTYWNSVENDVGQLFRIIDFSPSWAYEGSEIKVLVSGKFLKSPHEVENLKWCCMFGEVEVPAEVIADGVLRCFTPIHKAGKVPFYVTCSNRLACSEVRDFEYRVKCIQDVDVMYDHSIKNQALVLRFVKLISLSCSDTLIADPNSSSDRSDYNKIRELLEVDNSEWDQLIKPRWDESVSLESAKELLLQRLLKEKLHVWLLQKVREGGRGPSVLDEQGQGVIHYAAALNYDWALLPALVAGINVNFRDANGWTALHWAAFFGRERTVAALISLGAAPGALADPSLKYPSGRTPADLASSNGHKGIAGYLAESVLSAHLESLNFDNQKSKAADTCGEKAVQTAAERVPTPHEGNDMYTLSLKDSLAAVSNATQAAARIHEVMRVQSFQRKQLEVNDKLDVSNDQAFSLLPVKRRNPGSHDDEHAAAIRIQNKFRSWKGRKDFLIVRQRIVKIQAHARGHQVRNNYRKILWSVGILEKVILRWRRKGSGLRGFRPEATAEDCSRQNTSLTEDDDDFLKQGRKQIEERLQKALARVKSMVQYPEARDQYRRLLNVVMEMQEIKVKDGVRDNVDETDDFDD</sequence>
<feature type="domain" description="CG-1" evidence="10">
    <location>
        <begin position="6"/>
        <end position="131"/>
    </location>
</feature>
<dbReference type="Proteomes" id="UP001642487">
    <property type="component" value="Chromosome 5"/>
</dbReference>
<evidence type="ECO:0000256" key="2">
    <source>
        <dbReference type="ARBA" id="ARBA00008267"/>
    </source>
</evidence>
<dbReference type="InterPro" id="IPR002110">
    <property type="entry name" value="Ankyrin_rpt"/>
</dbReference>
<organism evidence="11 12">
    <name type="scientific">Citrullus colocynthis</name>
    <name type="common">colocynth</name>
    <dbReference type="NCBI Taxonomy" id="252529"/>
    <lineage>
        <taxon>Eukaryota</taxon>
        <taxon>Viridiplantae</taxon>
        <taxon>Streptophyta</taxon>
        <taxon>Embryophyta</taxon>
        <taxon>Tracheophyta</taxon>
        <taxon>Spermatophyta</taxon>
        <taxon>Magnoliopsida</taxon>
        <taxon>eudicotyledons</taxon>
        <taxon>Gunneridae</taxon>
        <taxon>Pentapetalae</taxon>
        <taxon>rosids</taxon>
        <taxon>fabids</taxon>
        <taxon>Cucurbitales</taxon>
        <taxon>Cucurbitaceae</taxon>
        <taxon>Benincaseae</taxon>
        <taxon>Citrullus</taxon>
    </lineage>
</organism>
<dbReference type="Gene3D" id="1.20.5.190">
    <property type="match status" value="1"/>
</dbReference>
<evidence type="ECO:0000313" key="11">
    <source>
        <dbReference type="EMBL" id="CAK9322091.1"/>
    </source>
</evidence>
<evidence type="ECO:0000256" key="1">
    <source>
        <dbReference type="ARBA" id="ARBA00004123"/>
    </source>
</evidence>
<dbReference type="InterPro" id="IPR000048">
    <property type="entry name" value="IQ_motif_EF-hand-BS"/>
</dbReference>
<dbReference type="Pfam" id="PF12796">
    <property type="entry name" value="Ank_2"/>
    <property type="match status" value="1"/>
</dbReference>
<dbReference type="PANTHER" id="PTHR23335">
    <property type="entry name" value="CALMODULIN-BINDING TRANSCRIPTION ACTIVATOR CAMTA"/>
    <property type="match status" value="1"/>
</dbReference>
<dbReference type="SUPFAM" id="SSF52540">
    <property type="entry name" value="P-loop containing nucleoside triphosphate hydrolases"/>
    <property type="match status" value="1"/>
</dbReference>
<evidence type="ECO:0000256" key="6">
    <source>
        <dbReference type="ARBA" id="ARBA00023159"/>
    </source>
</evidence>
<comment type="similarity">
    <text evidence="2">Belongs to the CAMTA family.</text>
</comment>
<dbReference type="InterPro" id="IPR013783">
    <property type="entry name" value="Ig-like_fold"/>
</dbReference>
<dbReference type="InterPro" id="IPR036770">
    <property type="entry name" value="Ankyrin_rpt-contain_sf"/>
</dbReference>
<evidence type="ECO:0000313" key="12">
    <source>
        <dbReference type="Proteomes" id="UP001642487"/>
    </source>
</evidence>
<evidence type="ECO:0000256" key="9">
    <source>
        <dbReference type="PROSITE-ProRule" id="PRU00023"/>
    </source>
</evidence>
<name>A0ABP0YRF8_9ROSI</name>
<feature type="repeat" description="ANK" evidence="9">
    <location>
        <begin position="675"/>
        <end position="707"/>
    </location>
</feature>
<dbReference type="SMART" id="SM01076">
    <property type="entry name" value="CG-1"/>
    <property type="match status" value="1"/>
</dbReference>
<dbReference type="SUPFAM" id="SSF81296">
    <property type="entry name" value="E set domains"/>
    <property type="match status" value="1"/>
</dbReference>
<dbReference type="PROSITE" id="PS50297">
    <property type="entry name" value="ANK_REP_REGION"/>
    <property type="match status" value="1"/>
</dbReference>
<dbReference type="PROSITE" id="PS50088">
    <property type="entry name" value="ANK_REPEAT"/>
    <property type="match status" value="1"/>
</dbReference>
<evidence type="ECO:0000259" key="10">
    <source>
        <dbReference type="PROSITE" id="PS51437"/>
    </source>
</evidence>
<dbReference type="SUPFAM" id="SSF48403">
    <property type="entry name" value="Ankyrin repeat"/>
    <property type="match status" value="1"/>
</dbReference>
<keyword evidence="6" id="KW-0010">Activator</keyword>
<dbReference type="EMBL" id="OZ021739">
    <property type="protein sequence ID" value="CAK9322091.1"/>
    <property type="molecule type" value="Genomic_DNA"/>
</dbReference>
<keyword evidence="8" id="KW-0539">Nucleus</keyword>
<dbReference type="SMART" id="SM00248">
    <property type="entry name" value="ANK"/>
    <property type="match status" value="2"/>
</dbReference>
<gene>
    <name evidence="11" type="ORF">CITCOLO1_LOCUS14214</name>
</gene>
<reference evidence="11 12" key="1">
    <citation type="submission" date="2024-03" db="EMBL/GenBank/DDBJ databases">
        <authorList>
            <person name="Gkanogiannis A."/>
            <person name="Becerra Lopez-Lavalle L."/>
        </authorList>
    </citation>
    <scope>NUCLEOTIDE SEQUENCE [LARGE SCALE GENOMIC DNA]</scope>
</reference>
<keyword evidence="3" id="KW-0112">Calmodulin-binding</keyword>
<dbReference type="PANTHER" id="PTHR23335:SF30">
    <property type="entry name" value="CALMODULIN-BINDING TRANSCRIPTION ACTIVATOR 3"/>
    <property type="match status" value="1"/>
</dbReference>
<evidence type="ECO:0000256" key="7">
    <source>
        <dbReference type="ARBA" id="ARBA00023163"/>
    </source>
</evidence>
<comment type="subcellular location">
    <subcellularLocation>
        <location evidence="1">Nucleus</location>
    </subcellularLocation>
</comment>
<evidence type="ECO:0000256" key="4">
    <source>
        <dbReference type="ARBA" id="ARBA00023016"/>
    </source>
</evidence>
<evidence type="ECO:0000256" key="8">
    <source>
        <dbReference type="ARBA" id="ARBA00023242"/>
    </source>
</evidence>
<proteinExistence type="inferred from homology"/>
<keyword evidence="5 9" id="KW-0040">ANK repeat</keyword>
<dbReference type="PROSITE" id="PS51437">
    <property type="entry name" value="CG_1"/>
    <property type="match status" value="1"/>
</dbReference>
<evidence type="ECO:0000256" key="3">
    <source>
        <dbReference type="ARBA" id="ARBA00022860"/>
    </source>
</evidence>
<dbReference type="Gene3D" id="1.25.40.20">
    <property type="entry name" value="Ankyrin repeat-containing domain"/>
    <property type="match status" value="1"/>
</dbReference>
<keyword evidence="4" id="KW-0346">Stress response</keyword>
<dbReference type="InterPro" id="IPR027417">
    <property type="entry name" value="P-loop_NTPase"/>
</dbReference>
<dbReference type="Pfam" id="PF00612">
    <property type="entry name" value="IQ"/>
    <property type="match status" value="2"/>
</dbReference>
<dbReference type="InterPro" id="IPR005559">
    <property type="entry name" value="CG-1_dom"/>
</dbReference>
<accession>A0ABP0YRF8</accession>
<keyword evidence="12" id="KW-1185">Reference proteome</keyword>
<dbReference type="SMART" id="SM00015">
    <property type="entry name" value="IQ"/>
    <property type="match status" value="2"/>
</dbReference>
<dbReference type="InterPro" id="IPR014756">
    <property type="entry name" value="Ig_E-set"/>
</dbReference>
<evidence type="ECO:0000256" key="5">
    <source>
        <dbReference type="ARBA" id="ARBA00023043"/>
    </source>
</evidence>
<dbReference type="Gene3D" id="2.60.40.10">
    <property type="entry name" value="Immunoglobulins"/>
    <property type="match status" value="1"/>
</dbReference>
<dbReference type="Pfam" id="PF03859">
    <property type="entry name" value="CG-1"/>
    <property type="match status" value="1"/>
</dbReference>
<dbReference type="PROSITE" id="PS50096">
    <property type="entry name" value="IQ"/>
    <property type="match status" value="2"/>
</dbReference>
<keyword evidence="7" id="KW-0804">Transcription</keyword>